<evidence type="ECO:0000256" key="6">
    <source>
        <dbReference type="SAM" id="Phobius"/>
    </source>
</evidence>
<keyword evidence="4 6" id="KW-1133">Transmembrane helix</keyword>
<keyword evidence="5 6" id="KW-0472">Membrane</keyword>
<evidence type="ECO:0000256" key="2">
    <source>
        <dbReference type="ARBA" id="ARBA00022475"/>
    </source>
</evidence>
<feature type="transmembrane region" description="Helical" evidence="6">
    <location>
        <begin position="314"/>
        <end position="335"/>
    </location>
</feature>
<dbReference type="InterPro" id="IPR018076">
    <property type="entry name" value="T2SS_GspF_dom"/>
</dbReference>
<comment type="caution">
    <text evidence="8">The sequence shown here is derived from an EMBL/GenBank/DDBJ whole genome shotgun (WGS) entry which is preliminary data.</text>
</comment>
<dbReference type="GO" id="GO:0005886">
    <property type="term" value="C:plasma membrane"/>
    <property type="evidence" value="ECO:0007669"/>
    <property type="project" value="UniProtKB-SubCell"/>
</dbReference>
<organism evidence="8 9">
    <name type="scientific">Desulfovibrio psychrotolerans</name>
    <dbReference type="NCBI Taxonomy" id="415242"/>
    <lineage>
        <taxon>Bacteria</taxon>
        <taxon>Pseudomonadati</taxon>
        <taxon>Thermodesulfobacteriota</taxon>
        <taxon>Desulfovibrionia</taxon>
        <taxon>Desulfovibrionales</taxon>
        <taxon>Desulfovibrionaceae</taxon>
        <taxon>Desulfovibrio</taxon>
    </lineage>
</organism>
<comment type="subcellular location">
    <subcellularLocation>
        <location evidence="1">Cell membrane</location>
        <topology evidence="1">Multi-pass membrane protein</topology>
    </subcellularLocation>
</comment>
<dbReference type="Gene3D" id="1.20.81.30">
    <property type="entry name" value="Type II secretion system (T2SS), domain F"/>
    <property type="match status" value="1"/>
</dbReference>
<dbReference type="PANTHER" id="PTHR35007">
    <property type="entry name" value="INTEGRAL MEMBRANE PROTEIN-RELATED"/>
    <property type="match status" value="1"/>
</dbReference>
<dbReference type="RefSeq" id="WP_174409654.1">
    <property type="nucleotide sequence ID" value="NZ_BLVP01000008.1"/>
</dbReference>
<feature type="transmembrane region" description="Helical" evidence="6">
    <location>
        <begin position="138"/>
        <end position="156"/>
    </location>
</feature>
<sequence>MDMHTYAPIIAAGLASAAILLIVSALARLLGNRNRLHSMKRRVDNATNPARSSGRGLHANALFRNGGAALANGAGVAEQAQPSSLRLLLARFASAADRMGEHLSPTKQDELTEANLSMVRAGFANPARANRIFWGVKGGLVLLGLLSASAVCLTMREQIPPALMALIFIFPAVLGMYIPNIWLRMRTTRRRRAITNALPDALDLLVVCVESGMGIDQAINRIAREMRATNPELSGELNTVILELRAGKSRTDALKNLARRVGLDDMNSLVTLIVQADTFGTSIAATLRVYSDHMRTTRYQRAEEIAAKLPVKMLFPLIFFILPALFVAIMGPAGIQLMNVFSKL</sequence>
<evidence type="ECO:0000256" key="1">
    <source>
        <dbReference type="ARBA" id="ARBA00004651"/>
    </source>
</evidence>
<dbReference type="PANTHER" id="PTHR35007:SF2">
    <property type="entry name" value="PILUS ASSEMBLE PROTEIN"/>
    <property type="match status" value="1"/>
</dbReference>
<evidence type="ECO:0000259" key="7">
    <source>
        <dbReference type="Pfam" id="PF00482"/>
    </source>
</evidence>
<protein>
    <recommendedName>
        <fullName evidence="7">Type II secretion system protein GspF domain-containing protein</fullName>
    </recommendedName>
</protein>
<dbReference type="EMBL" id="BLVP01000008">
    <property type="protein sequence ID" value="GFM36995.1"/>
    <property type="molecule type" value="Genomic_DNA"/>
</dbReference>
<feature type="domain" description="Type II secretion system protein GspF" evidence="7">
    <location>
        <begin position="202"/>
        <end position="330"/>
    </location>
</feature>
<proteinExistence type="predicted"/>
<gene>
    <name evidence="8" type="ORF">DSM19430T_16790</name>
</gene>
<dbReference type="InterPro" id="IPR042094">
    <property type="entry name" value="T2SS_GspF_sf"/>
</dbReference>
<dbReference type="Pfam" id="PF00482">
    <property type="entry name" value="T2SSF"/>
    <property type="match status" value="1"/>
</dbReference>
<evidence type="ECO:0000313" key="9">
    <source>
        <dbReference type="Proteomes" id="UP000503820"/>
    </source>
</evidence>
<keyword evidence="9" id="KW-1185">Reference proteome</keyword>
<dbReference type="Proteomes" id="UP000503820">
    <property type="component" value="Unassembled WGS sequence"/>
</dbReference>
<evidence type="ECO:0000256" key="3">
    <source>
        <dbReference type="ARBA" id="ARBA00022692"/>
    </source>
</evidence>
<dbReference type="AlphaFoldDB" id="A0A7J0BUZ8"/>
<feature type="transmembrane region" description="Helical" evidence="6">
    <location>
        <begin position="6"/>
        <end position="31"/>
    </location>
</feature>
<feature type="transmembrane region" description="Helical" evidence="6">
    <location>
        <begin position="162"/>
        <end position="183"/>
    </location>
</feature>
<evidence type="ECO:0000256" key="5">
    <source>
        <dbReference type="ARBA" id="ARBA00023136"/>
    </source>
</evidence>
<keyword evidence="3 6" id="KW-0812">Transmembrane</keyword>
<evidence type="ECO:0000256" key="4">
    <source>
        <dbReference type="ARBA" id="ARBA00022989"/>
    </source>
</evidence>
<evidence type="ECO:0000313" key="8">
    <source>
        <dbReference type="EMBL" id="GFM36995.1"/>
    </source>
</evidence>
<name>A0A7J0BUZ8_9BACT</name>
<keyword evidence="2" id="KW-1003">Cell membrane</keyword>
<reference evidence="8 9" key="1">
    <citation type="submission" date="2020-05" db="EMBL/GenBank/DDBJ databases">
        <title>Draft genome sequence of Desulfovibrio psychrotolerans JS1T.</title>
        <authorList>
            <person name="Ueno A."/>
            <person name="Tamazawa S."/>
            <person name="Tamamura S."/>
            <person name="Murakami T."/>
            <person name="Kiyama T."/>
            <person name="Inomata H."/>
            <person name="Amano Y."/>
            <person name="Miyakawa K."/>
            <person name="Tamaki H."/>
            <person name="Naganuma T."/>
            <person name="Kaneko K."/>
        </authorList>
    </citation>
    <scope>NUCLEOTIDE SEQUENCE [LARGE SCALE GENOMIC DNA]</scope>
    <source>
        <strain evidence="8 9">JS1</strain>
    </source>
</reference>
<accession>A0A7J0BUZ8</accession>